<organism evidence="2 3">
    <name type="scientific">Perkinsus olseni</name>
    <name type="common">Perkinsus atlanticus</name>
    <dbReference type="NCBI Taxonomy" id="32597"/>
    <lineage>
        <taxon>Eukaryota</taxon>
        <taxon>Sar</taxon>
        <taxon>Alveolata</taxon>
        <taxon>Perkinsozoa</taxon>
        <taxon>Perkinsea</taxon>
        <taxon>Perkinsida</taxon>
        <taxon>Perkinsidae</taxon>
        <taxon>Perkinsus</taxon>
    </lineage>
</organism>
<proteinExistence type="predicted"/>
<sequence>MMLLFTKAVISTPALSIMMNLNLLAILLITHPDCVASTGKARKRASSPYPHAAPAHPVAPIYAQPGGRIIAYDGRHYDVLEPVMMPRTQQPPLMQRRIVAAQGSDDDQILPKENRKIRWADEKGIPLVQASDDQGFLSRGRGRTQAAPAQLKRVNSILKKRDTGVLLSEEEGEVKQPAVKRPETKQAEVKQLREGVGKVTFSLPSQERPKEGGRYVTKINVR</sequence>
<feature type="compositionally biased region" description="Basic and acidic residues" evidence="1">
    <location>
        <begin position="180"/>
        <end position="190"/>
    </location>
</feature>
<feature type="region of interest" description="Disordered" evidence="1">
    <location>
        <begin position="203"/>
        <end position="222"/>
    </location>
</feature>
<reference evidence="2 3" key="1">
    <citation type="submission" date="2020-04" db="EMBL/GenBank/DDBJ databases">
        <title>Perkinsus olseni comparative genomics.</title>
        <authorList>
            <person name="Bogema D.R."/>
        </authorList>
    </citation>
    <scope>NUCLEOTIDE SEQUENCE [LARGE SCALE GENOMIC DNA]</scope>
    <source>
        <strain evidence="2">ATCC PRA-31</strain>
    </source>
</reference>
<evidence type="ECO:0000313" key="3">
    <source>
        <dbReference type="Proteomes" id="UP000572268"/>
    </source>
</evidence>
<evidence type="ECO:0000256" key="1">
    <source>
        <dbReference type="SAM" id="MobiDB-lite"/>
    </source>
</evidence>
<gene>
    <name evidence="2" type="ORF">FOL46_004321</name>
</gene>
<comment type="caution">
    <text evidence="2">The sequence shown here is derived from an EMBL/GenBank/DDBJ whole genome shotgun (WGS) entry which is preliminary data.</text>
</comment>
<name>A0A7J6LZ97_PEROL</name>
<evidence type="ECO:0000313" key="2">
    <source>
        <dbReference type="EMBL" id="KAF4664270.1"/>
    </source>
</evidence>
<feature type="region of interest" description="Disordered" evidence="1">
    <location>
        <begin position="170"/>
        <end position="190"/>
    </location>
</feature>
<accession>A0A7J6LZ97</accession>
<dbReference type="AlphaFoldDB" id="A0A7J6LZ97"/>
<protein>
    <submittedName>
        <fullName evidence="2">Uncharacterized protein</fullName>
    </submittedName>
</protein>
<dbReference type="Proteomes" id="UP000572268">
    <property type="component" value="Unassembled WGS sequence"/>
</dbReference>
<dbReference type="EMBL" id="JABANN010000264">
    <property type="protein sequence ID" value="KAF4664270.1"/>
    <property type="molecule type" value="Genomic_DNA"/>
</dbReference>